<evidence type="ECO:0000313" key="16">
    <source>
        <dbReference type="EMBL" id="KAK3227968.1"/>
    </source>
</evidence>
<dbReference type="GO" id="GO:0016020">
    <property type="term" value="C:membrane"/>
    <property type="evidence" value="ECO:0007669"/>
    <property type="project" value="UniProtKB-SubCell"/>
</dbReference>
<dbReference type="Gene3D" id="1.20.1560.10">
    <property type="entry name" value="ABC transporter type 1, transmembrane domain"/>
    <property type="match status" value="2"/>
</dbReference>
<keyword evidence="9" id="KW-1278">Translocase</keyword>
<evidence type="ECO:0000256" key="8">
    <source>
        <dbReference type="ARBA" id="ARBA00022840"/>
    </source>
</evidence>
<dbReference type="PANTHER" id="PTHR24223">
    <property type="entry name" value="ATP-BINDING CASSETTE SUB-FAMILY C"/>
    <property type="match status" value="1"/>
</dbReference>
<evidence type="ECO:0000259" key="14">
    <source>
        <dbReference type="PROSITE" id="PS50893"/>
    </source>
</evidence>
<gene>
    <name evidence="16" type="ORF">Dsin_007830</name>
</gene>
<feature type="transmembrane region" description="Helical" evidence="13">
    <location>
        <begin position="268"/>
        <end position="298"/>
    </location>
</feature>
<dbReference type="EC" id="7.6.2.2" evidence="3"/>
<dbReference type="CDD" id="cd03244">
    <property type="entry name" value="ABCC_MRP_domain2"/>
    <property type="match status" value="1"/>
</dbReference>
<keyword evidence="6" id="KW-0677">Repeat</keyword>
<dbReference type="InterPro" id="IPR036640">
    <property type="entry name" value="ABC1_TM_sf"/>
</dbReference>
<feature type="transmembrane region" description="Helical" evidence="13">
    <location>
        <begin position="790"/>
        <end position="809"/>
    </location>
</feature>
<dbReference type="GO" id="GO:0016887">
    <property type="term" value="F:ATP hydrolysis activity"/>
    <property type="evidence" value="ECO:0007669"/>
    <property type="project" value="InterPro"/>
</dbReference>
<keyword evidence="17" id="KW-1185">Reference proteome</keyword>
<dbReference type="Proteomes" id="UP001281410">
    <property type="component" value="Unassembled WGS sequence"/>
</dbReference>
<feature type="transmembrane region" description="Helical" evidence="13">
    <location>
        <begin position="980"/>
        <end position="998"/>
    </location>
</feature>
<dbReference type="InterPro" id="IPR050173">
    <property type="entry name" value="ABC_transporter_C-like"/>
</dbReference>
<comment type="similarity">
    <text evidence="2">Belongs to the ABC transporter superfamily. ABCC family. Conjugate transporter (TC 3.A.1.208) subfamily.</text>
</comment>
<feature type="transmembrane region" description="Helical" evidence="13">
    <location>
        <begin position="882"/>
        <end position="911"/>
    </location>
</feature>
<evidence type="ECO:0000256" key="7">
    <source>
        <dbReference type="ARBA" id="ARBA00022741"/>
    </source>
</evidence>
<dbReference type="FunFam" id="3.40.50.300:FF:000169">
    <property type="entry name" value="ABC transporter C family member 3"/>
    <property type="match status" value="1"/>
</dbReference>
<evidence type="ECO:0000256" key="1">
    <source>
        <dbReference type="ARBA" id="ARBA00004141"/>
    </source>
</evidence>
<dbReference type="PROSITE" id="PS00211">
    <property type="entry name" value="ABC_TRANSPORTER_1"/>
    <property type="match status" value="1"/>
</dbReference>
<dbReference type="PROSITE" id="PS50893">
    <property type="entry name" value="ABC_TRANSPORTER_2"/>
    <property type="match status" value="2"/>
</dbReference>
<feature type="domain" description="ABC transmembrane type-1" evidence="15">
    <location>
        <begin position="145"/>
        <end position="425"/>
    </location>
</feature>
<dbReference type="InterPro" id="IPR003439">
    <property type="entry name" value="ABC_transporter-like_ATP-bd"/>
</dbReference>
<evidence type="ECO:0000313" key="17">
    <source>
        <dbReference type="Proteomes" id="UP001281410"/>
    </source>
</evidence>
<dbReference type="InterPro" id="IPR044726">
    <property type="entry name" value="ABCC_6TM_D2"/>
</dbReference>
<dbReference type="InterPro" id="IPR044746">
    <property type="entry name" value="ABCC_6TM_D1"/>
</dbReference>
<dbReference type="CDD" id="cd18579">
    <property type="entry name" value="ABC_6TM_ABCC_D1"/>
    <property type="match status" value="1"/>
</dbReference>
<feature type="transmembrane region" description="Helical" evidence="13">
    <location>
        <begin position="1004"/>
        <end position="1024"/>
    </location>
</feature>
<dbReference type="CDD" id="cd18580">
    <property type="entry name" value="ABC_6TM_ABCC_D2"/>
    <property type="match status" value="1"/>
</dbReference>
<evidence type="ECO:0000256" key="2">
    <source>
        <dbReference type="ARBA" id="ARBA00009726"/>
    </source>
</evidence>
<comment type="catalytic activity">
    <reaction evidence="12">
        <text>ATP + H2O + xenobioticSide 1 = ADP + phosphate + xenobioticSide 2.</text>
        <dbReference type="EC" id="7.6.2.2"/>
    </reaction>
</comment>
<proteinExistence type="inferred from homology"/>
<feature type="domain" description="ABC transporter" evidence="14">
    <location>
        <begin position="462"/>
        <end position="684"/>
    </location>
</feature>
<dbReference type="GO" id="GO:0005524">
    <property type="term" value="F:ATP binding"/>
    <property type="evidence" value="ECO:0007669"/>
    <property type="project" value="UniProtKB-KW"/>
</dbReference>
<evidence type="ECO:0000256" key="4">
    <source>
        <dbReference type="ARBA" id="ARBA00022448"/>
    </source>
</evidence>
<reference evidence="16" key="1">
    <citation type="journal article" date="2023" name="Plant J.">
        <title>Genome sequences and population genomics provide insights into the demographic history, inbreeding, and mutation load of two 'living fossil' tree species of Dipteronia.</title>
        <authorList>
            <person name="Feng Y."/>
            <person name="Comes H.P."/>
            <person name="Chen J."/>
            <person name="Zhu S."/>
            <person name="Lu R."/>
            <person name="Zhang X."/>
            <person name="Li P."/>
            <person name="Qiu J."/>
            <person name="Olsen K.M."/>
            <person name="Qiu Y."/>
        </authorList>
    </citation>
    <scope>NUCLEOTIDE SEQUENCE</scope>
    <source>
        <strain evidence="16">NBL</strain>
    </source>
</reference>
<dbReference type="InterPro" id="IPR003593">
    <property type="entry name" value="AAA+_ATPase"/>
</dbReference>
<keyword evidence="5 13" id="KW-0812">Transmembrane</keyword>
<dbReference type="Gene3D" id="3.40.50.300">
    <property type="entry name" value="P-loop containing nucleotide triphosphate hydrolases"/>
    <property type="match status" value="2"/>
</dbReference>
<dbReference type="CDD" id="cd03250">
    <property type="entry name" value="ABCC_MRP_domain1"/>
    <property type="match status" value="1"/>
</dbReference>
<organism evidence="16 17">
    <name type="scientific">Dipteronia sinensis</name>
    <dbReference type="NCBI Taxonomy" id="43782"/>
    <lineage>
        <taxon>Eukaryota</taxon>
        <taxon>Viridiplantae</taxon>
        <taxon>Streptophyta</taxon>
        <taxon>Embryophyta</taxon>
        <taxon>Tracheophyta</taxon>
        <taxon>Spermatophyta</taxon>
        <taxon>Magnoliopsida</taxon>
        <taxon>eudicotyledons</taxon>
        <taxon>Gunneridae</taxon>
        <taxon>Pentapetalae</taxon>
        <taxon>rosids</taxon>
        <taxon>malvids</taxon>
        <taxon>Sapindales</taxon>
        <taxon>Sapindaceae</taxon>
        <taxon>Hippocastanoideae</taxon>
        <taxon>Acereae</taxon>
        <taxon>Dipteronia</taxon>
    </lineage>
</organism>
<dbReference type="PROSITE" id="PS50929">
    <property type="entry name" value="ABC_TM1F"/>
    <property type="match status" value="2"/>
</dbReference>
<dbReference type="InterPro" id="IPR011527">
    <property type="entry name" value="ABC1_TM_dom"/>
</dbReference>
<dbReference type="InterPro" id="IPR027417">
    <property type="entry name" value="P-loop_NTPase"/>
</dbReference>
<evidence type="ECO:0000256" key="9">
    <source>
        <dbReference type="ARBA" id="ARBA00022967"/>
    </source>
</evidence>
<feature type="domain" description="ABC transporter" evidence="14">
    <location>
        <begin position="1071"/>
        <end position="1305"/>
    </location>
</feature>
<dbReference type="SUPFAM" id="SSF90123">
    <property type="entry name" value="ABC transporter transmembrane region"/>
    <property type="match status" value="2"/>
</dbReference>
<evidence type="ECO:0000259" key="15">
    <source>
        <dbReference type="PROSITE" id="PS50929"/>
    </source>
</evidence>
<evidence type="ECO:0000256" key="10">
    <source>
        <dbReference type="ARBA" id="ARBA00022989"/>
    </source>
</evidence>
<feature type="transmembrane region" description="Helical" evidence="13">
    <location>
        <begin position="144"/>
        <end position="169"/>
    </location>
</feature>
<dbReference type="FunFam" id="3.40.50.300:FF:000508">
    <property type="entry name" value="ABC transporter C family member 5"/>
    <property type="match status" value="1"/>
</dbReference>
<dbReference type="FunFam" id="1.20.1560.10:FF:000003">
    <property type="entry name" value="ABC transporter C family member 10"/>
    <property type="match status" value="1"/>
</dbReference>
<comment type="subcellular location">
    <subcellularLocation>
        <location evidence="1">Membrane</location>
        <topology evidence="1">Multi-pass membrane protein</topology>
    </subcellularLocation>
</comment>
<evidence type="ECO:0000256" key="11">
    <source>
        <dbReference type="ARBA" id="ARBA00023136"/>
    </source>
</evidence>
<dbReference type="SMART" id="SM00382">
    <property type="entry name" value="AAA"/>
    <property type="match status" value="2"/>
</dbReference>
<evidence type="ECO:0000256" key="3">
    <source>
        <dbReference type="ARBA" id="ARBA00012191"/>
    </source>
</evidence>
<accession>A0AAE0B0Z3</accession>
<evidence type="ECO:0000256" key="12">
    <source>
        <dbReference type="ARBA" id="ARBA00034018"/>
    </source>
</evidence>
<dbReference type="Pfam" id="PF00005">
    <property type="entry name" value="ABC_tran"/>
    <property type="match status" value="2"/>
</dbReference>
<keyword evidence="11 13" id="KW-0472">Membrane</keyword>
<keyword evidence="10 13" id="KW-1133">Transmembrane helix</keyword>
<dbReference type="PANTHER" id="PTHR24223:SF263">
    <property type="entry name" value="ABC-TYPE XENOBIOTIC TRANSPORTER"/>
    <property type="match status" value="1"/>
</dbReference>
<feature type="transmembrane region" description="Helical" evidence="13">
    <location>
        <begin position="754"/>
        <end position="778"/>
    </location>
</feature>
<feature type="transmembrane region" description="Helical" evidence="13">
    <location>
        <begin position="367"/>
        <end position="390"/>
    </location>
</feature>
<feature type="domain" description="ABC transmembrane type-1" evidence="15">
    <location>
        <begin position="765"/>
        <end position="1018"/>
    </location>
</feature>
<keyword evidence="4" id="KW-0813">Transport</keyword>
<dbReference type="Pfam" id="PF00664">
    <property type="entry name" value="ABC_membrane"/>
    <property type="match status" value="2"/>
</dbReference>
<evidence type="ECO:0000256" key="5">
    <source>
        <dbReference type="ARBA" id="ARBA00022692"/>
    </source>
</evidence>
<keyword evidence="7" id="KW-0547">Nucleotide-binding</keyword>
<dbReference type="GO" id="GO:0008559">
    <property type="term" value="F:ABC-type xenobiotic transporter activity"/>
    <property type="evidence" value="ECO:0007669"/>
    <property type="project" value="UniProtKB-EC"/>
</dbReference>
<dbReference type="InterPro" id="IPR017871">
    <property type="entry name" value="ABC_transporter-like_CS"/>
</dbReference>
<evidence type="ECO:0000256" key="6">
    <source>
        <dbReference type="ARBA" id="ARBA00022737"/>
    </source>
</evidence>
<name>A0AAE0B0Z3_9ROSI</name>
<keyword evidence="8" id="KW-0067">ATP-binding</keyword>
<comment type="caution">
    <text evidence="16">The sequence shown here is derived from an EMBL/GenBank/DDBJ whole genome shotgun (WGS) entry which is preliminary data.</text>
</comment>
<dbReference type="FunFam" id="1.20.1560.10:FF:000002">
    <property type="entry name" value="ABC transporter C family member 5"/>
    <property type="match status" value="1"/>
</dbReference>
<protein>
    <recommendedName>
        <fullName evidence="3">ABC-type xenobiotic transporter</fullName>
        <ecNumber evidence="3">7.6.2.2</ecNumber>
    </recommendedName>
</protein>
<dbReference type="EMBL" id="JANJYJ010000002">
    <property type="protein sequence ID" value="KAK3227968.1"/>
    <property type="molecule type" value="Genomic_DNA"/>
</dbReference>
<evidence type="ECO:0000256" key="13">
    <source>
        <dbReference type="SAM" id="Phobius"/>
    </source>
</evidence>
<sequence>MVEKLVSVSLSVILVLDILSFPGPILLLFCAFQGHDHVDTDLDNNMDSYYTLLQSEGIRSSDNVTPFAEAGFFSTMSFWWLNPLVKKGKEKILEDEDIPELRPTDQAQTFYSIYMEQMNKRKQKGSSDSPSMLSVILFCQWKAILVSGFFALIKVLALSSSPLFLIAFIKIASGKESFRYEAYALTGGLFLVKCLESLSERQWYFQTRLIGLQVRSLLSAAIYQKQLRLSNATKLTYSSGEIVSYATVDAYKIGEFPYWFHQIWATSLLLCFALAFVYYSVGLATVAALITILLILLASSPLTKLQHKYQTKLMIAQDRRLKAITEVLANMKVLKLYAWETHFMNVIKTLRNKEFKWIFRVLSQKGYYLVLFYSSPIVIPAVTFWTCYFLSIPLNASNVFTFPASLRIAQEQIRMIPEVVGIFIEASVSFSRIVKFLDAPELENTNTRQIKSENKMDWSIWIMSSEISWDACSSSKATLRNIHLMVKPGEKVAICGEVGSGKSTLLAAILGEVPNINGTVSVFGKIAYVSQTAWIQTGTIQENILFDSTMDATRYQEALTKSCLVKDLEMLPFGDLTEIGERGLNLSGGQKQRVQLARALYQDADVYLLDDPFSAVDAHTATALFNEYVMGALSGKTVLLVTHQVDFLPAFDMILLMAGGKILDAATYDKLLDSTPEFQDLVKANKKTAGSVWYFEFDSSTRPPTSEGEIKETNVGKQNLKTPFGDQLIKKEERETGDTGLKPYLQYLRHNKSFLYFFLQFGLHMLFVIAQMIQSYWFAGEIQNSLVSRVKLITIYSVIGCVLPVLLLLRSFSIVVLGKLTSESIFSTLLISLFRAPMSFHDSTPLGRILSRVSSDMSIVDTELAFHLSQAVGSDLNAYSCLLLLGILAWPVLIVIIPMIYFSILLQRYYFASAKELMRMNGTTKSSIASHLAESIVGATTIRAFGQENGFFSKHLKLIDANACPYFHSSSADEWLVQRLEILCAIVLSSSALAMTLLPLGPSASGFIGMALSYGLSLNIFLIYSVQYHCSAANVIVSVERLEQYMHIPEEAKTIAEGRRLADNWPATGKVEINNLKVRYRPDAPLVLRGISCVIEGGHKVGIVGRTGSGKTTLISALFRLLEPTEGEIITDGLNISNIGLHDLRSHLGIIPQDPTLFSGTVRYNLDPLSQYTDYEIWEVLGKCHLREVIREKEEGLDSLVVEDGSNWSLGQRQLFCLGRALLKRSRILVLDEATASIDNATDSIIQKTIRREFADCTVITVAHRIPTVMDCNAVLAISDGRLVEYDEPMKLINKECSLFGQLVKEYWSHTANSSIHLED</sequence>
<dbReference type="SUPFAM" id="SSF52540">
    <property type="entry name" value="P-loop containing nucleoside triphosphate hydrolases"/>
    <property type="match status" value="2"/>
</dbReference>